<sequence>MTRNLPLEVISLIAECLHSDDCPLAQYTVVCRQWQAAFESFIYSNLTVYSEEVEDGEAHSDVREVHKELGELWGTEFYYPPMPDWYSSASRTMKKKTKKPLSLSRFAHLISGTGTVRRGWVRYIKYRIVVPYLIEDWKTIIKAGNYSYKNSIRDANDEAFKSGIIGLFEVLSSWSGSHRVALELGLFGRELGKEPCTDGHPDAGDYDWDFTNGRTVSVRPYRARFPLNDDASILPKITCIDRLLFLNESFRNGVNRNHRIWAGTAFQIVASCPTVTKLELDLNEYVRPDHEGFMMQRRQAVAEGLKKVPHSLRVFNYKNGTEMNWKETMPALNLLPPSGIDHLSINLHDLSFRLRELRIEQTALSLDFLCPLNSSLEPISDISSCIWPRLETMIFELVPRVTPSGKWLFQYTPERQAEIDEIDDWDMEICHPENGWLTRQLMDLDAFHRLFVSIGYAVQRMPRLSRIRVFGDFAFENAFDFFCERSTGTFTARWLSESSYEPNQQVASAWKFRLEDMEVDDRGRSYGTIKSTVKFPVWPPLP</sequence>
<comment type="caution">
    <text evidence="1">The sequence shown here is derived from an EMBL/GenBank/DDBJ whole genome shotgun (WGS) entry which is preliminary data.</text>
</comment>
<keyword evidence="2" id="KW-1185">Reference proteome</keyword>
<dbReference type="GeneID" id="39602906"/>
<dbReference type="STRING" id="264951.A0A443I3J3"/>
<name>A0A443I3J3_BYSSP</name>
<accession>A0A443I3J3</accession>
<protein>
    <recommendedName>
        <fullName evidence="3">F-box domain-containing protein</fullName>
    </recommendedName>
</protein>
<dbReference type="RefSeq" id="XP_028488285.1">
    <property type="nucleotide sequence ID" value="XM_028633629.1"/>
</dbReference>
<evidence type="ECO:0000313" key="1">
    <source>
        <dbReference type="EMBL" id="RWQ98640.1"/>
    </source>
</evidence>
<dbReference type="VEuPathDB" id="FungiDB:C8Q69DRAFT_526205"/>
<reference evidence="1 2" key="1">
    <citation type="journal article" date="2018" name="Front. Microbiol.">
        <title>Genomic and genetic insights into a cosmopolitan fungus, Paecilomyces variotii (Eurotiales).</title>
        <authorList>
            <person name="Urquhart A.S."/>
            <person name="Mondo S.J."/>
            <person name="Makela M.R."/>
            <person name="Hane J.K."/>
            <person name="Wiebenga A."/>
            <person name="He G."/>
            <person name="Mihaltcheva S."/>
            <person name="Pangilinan J."/>
            <person name="Lipzen A."/>
            <person name="Barry K."/>
            <person name="de Vries R.P."/>
            <person name="Grigoriev I.V."/>
            <person name="Idnurm A."/>
        </authorList>
    </citation>
    <scope>NUCLEOTIDE SEQUENCE [LARGE SCALE GENOMIC DNA]</scope>
    <source>
        <strain evidence="1 2">CBS 101075</strain>
    </source>
</reference>
<evidence type="ECO:0000313" key="2">
    <source>
        <dbReference type="Proteomes" id="UP000283841"/>
    </source>
</evidence>
<organism evidence="1 2">
    <name type="scientific">Byssochlamys spectabilis</name>
    <name type="common">Paecilomyces variotii</name>
    <dbReference type="NCBI Taxonomy" id="264951"/>
    <lineage>
        <taxon>Eukaryota</taxon>
        <taxon>Fungi</taxon>
        <taxon>Dikarya</taxon>
        <taxon>Ascomycota</taxon>
        <taxon>Pezizomycotina</taxon>
        <taxon>Eurotiomycetes</taxon>
        <taxon>Eurotiomycetidae</taxon>
        <taxon>Eurotiales</taxon>
        <taxon>Thermoascaceae</taxon>
        <taxon>Paecilomyces</taxon>
    </lineage>
</organism>
<evidence type="ECO:0008006" key="3">
    <source>
        <dbReference type="Google" id="ProtNLM"/>
    </source>
</evidence>
<dbReference type="AlphaFoldDB" id="A0A443I3J3"/>
<gene>
    <name evidence="1" type="ORF">C8Q69DRAFT_526205</name>
</gene>
<dbReference type="EMBL" id="RCNU01000002">
    <property type="protein sequence ID" value="RWQ98640.1"/>
    <property type="molecule type" value="Genomic_DNA"/>
</dbReference>
<dbReference type="Proteomes" id="UP000283841">
    <property type="component" value="Unassembled WGS sequence"/>
</dbReference>
<proteinExistence type="predicted"/>